<evidence type="ECO:0000259" key="5">
    <source>
        <dbReference type="Pfam" id="PF24780"/>
    </source>
</evidence>
<dbReference type="InterPro" id="IPR036322">
    <property type="entry name" value="WD40_repeat_dom_sf"/>
</dbReference>
<feature type="compositionally biased region" description="Basic and acidic residues" evidence="4">
    <location>
        <begin position="1975"/>
        <end position="1991"/>
    </location>
</feature>
<reference evidence="7" key="1">
    <citation type="submission" date="2022-03" db="EMBL/GenBank/DDBJ databases">
        <authorList>
            <person name="Martin H S."/>
        </authorList>
    </citation>
    <scope>NUCLEOTIDE SEQUENCE</scope>
</reference>
<feature type="repeat" description="WD" evidence="3">
    <location>
        <begin position="677"/>
        <end position="710"/>
    </location>
</feature>
<feature type="region of interest" description="Disordered" evidence="4">
    <location>
        <begin position="981"/>
        <end position="1035"/>
    </location>
</feature>
<feature type="compositionally biased region" description="Polar residues" evidence="4">
    <location>
        <begin position="2694"/>
        <end position="2705"/>
    </location>
</feature>
<feature type="non-terminal residue" evidence="7">
    <location>
        <position position="2714"/>
    </location>
</feature>
<feature type="compositionally biased region" description="Pro residues" evidence="4">
    <location>
        <begin position="795"/>
        <end position="806"/>
    </location>
</feature>
<dbReference type="Pfam" id="PF24780">
    <property type="entry name" value="WD40_MABP1-WDR62_1st"/>
    <property type="match status" value="1"/>
</dbReference>
<feature type="region of interest" description="Disordered" evidence="4">
    <location>
        <begin position="1275"/>
        <end position="1310"/>
    </location>
</feature>
<feature type="compositionally biased region" description="Polar residues" evidence="4">
    <location>
        <begin position="2355"/>
        <end position="2369"/>
    </location>
</feature>
<dbReference type="Proteomes" id="UP000837857">
    <property type="component" value="Chromosome 23"/>
</dbReference>
<feature type="compositionally biased region" description="Polar residues" evidence="4">
    <location>
        <begin position="1117"/>
        <end position="1127"/>
    </location>
</feature>
<feature type="region of interest" description="Disordered" evidence="4">
    <location>
        <begin position="1399"/>
        <end position="1428"/>
    </location>
</feature>
<evidence type="ECO:0000256" key="3">
    <source>
        <dbReference type="PROSITE-ProRule" id="PRU00221"/>
    </source>
</evidence>
<feature type="region of interest" description="Disordered" evidence="4">
    <location>
        <begin position="1969"/>
        <end position="1991"/>
    </location>
</feature>
<feature type="domain" description="MABP1/WDR62 second WD40" evidence="6">
    <location>
        <begin position="376"/>
        <end position="710"/>
    </location>
</feature>
<feature type="compositionally biased region" description="Polar residues" evidence="4">
    <location>
        <begin position="1752"/>
        <end position="1762"/>
    </location>
</feature>
<evidence type="ECO:0000256" key="4">
    <source>
        <dbReference type="SAM" id="MobiDB-lite"/>
    </source>
</evidence>
<gene>
    <name evidence="7" type="ORF">IPOD504_LOCUS9477</name>
</gene>
<feature type="compositionally biased region" description="Polar residues" evidence="4">
    <location>
        <begin position="2400"/>
        <end position="2417"/>
    </location>
</feature>
<evidence type="ECO:0000259" key="6">
    <source>
        <dbReference type="Pfam" id="PF24782"/>
    </source>
</evidence>
<evidence type="ECO:0000256" key="1">
    <source>
        <dbReference type="ARBA" id="ARBA00022574"/>
    </source>
</evidence>
<feature type="region of interest" description="Disordered" evidence="4">
    <location>
        <begin position="1117"/>
        <end position="1149"/>
    </location>
</feature>
<dbReference type="InterPro" id="IPR001680">
    <property type="entry name" value="WD40_rpt"/>
</dbReference>
<dbReference type="InterPro" id="IPR015943">
    <property type="entry name" value="WD40/YVTN_repeat-like_dom_sf"/>
</dbReference>
<feature type="region of interest" description="Disordered" evidence="4">
    <location>
        <begin position="1336"/>
        <end position="1357"/>
    </location>
</feature>
<dbReference type="InterPro" id="IPR052779">
    <property type="entry name" value="WDR62"/>
</dbReference>
<dbReference type="Pfam" id="PF24782">
    <property type="entry name" value="WD40_MABP1-WDR62_2nd"/>
    <property type="match status" value="1"/>
</dbReference>
<dbReference type="PROSITE" id="PS50082">
    <property type="entry name" value="WD_REPEATS_2"/>
    <property type="match status" value="2"/>
</dbReference>
<keyword evidence="2" id="KW-0677">Repeat</keyword>
<feature type="region of interest" description="Disordered" evidence="4">
    <location>
        <begin position="2694"/>
        <end position="2714"/>
    </location>
</feature>
<protein>
    <recommendedName>
        <fullName evidence="9">Mitogen-activated protein kinase-binding protein 1</fullName>
    </recommendedName>
</protein>
<feature type="region of interest" description="Disordered" evidence="4">
    <location>
        <begin position="1063"/>
        <end position="1093"/>
    </location>
</feature>
<dbReference type="PROSITE" id="PS50294">
    <property type="entry name" value="WD_REPEATS_REGION"/>
    <property type="match status" value="1"/>
</dbReference>
<feature type="region of interest" description="Disordered" evidence="4">
    <location>
        <begin position="2391"/>
        <end position="2575"/>
    </location>
</feature>
<dbReference type="PANTHER" id="PTHR45589:SF1">
    <property type="entry name" value="WD REPEAT DOMAIN 62, ISOFORM G"/>
    <property type="match status" value="1"/>
</dbReference>
<dbReference type="Gene3D" id="2.130.10.10">
    <property type="entry name" value="YVTN repeat-like/Quinoprotein amine dehydrogenase"/>
    <property type="match status" value="4"/>
</dbReference>
<dbReference type="InterPro" id="IPR056162">
    <property type="entry name" value="WD40_MABP1-WDR62_2nd"/>
</dbReference>
<feature type="domain" description="MABP1/WDR62 first WD40" evidence="5">
    <location>
        <begin position="39"/>
        <end position="370"/>
    </location>
</feature>
<feature type="compositionally biased region" description="Polar residues" evidence="4">
    <location>
        <begin position="2428"/>
        <end position="2447"/>
    </location>
</feature>
<sequence>MAFIGPRNSAPVIRDSLNTPAYEIKLETVLGLTVSSNAALDCDPNTEIVAYPAGCTVVLYNVRKNRQAHVLNASRKSVTCVAFSPDGRYLATGECGHAPAVRVWDLQDPSASGAVQIAEFPGHTHGVNCVAFSTSSKYLVSVGSQHDMIVNVWDWRANLKLASNKVSSRVKAVSFSESGNYFVTVGFRHVKFWYLEYSRNAKFKEPVPLMGRSAILGEQKDNEFCDVVCGRGSAADSTYAITRGGLLCEFNGRRLLDKWVELRTTSANCMAIGANYIFVGCAEGIVRCFAPDSLRYITTLPRTHYLGVDVAQGVNINHMFTQPANARYPDAIALTYDERNHKLTCVYNDHSLYVWDVRDIKRVGKSHSALYHSACIWGVDMVSAVGERQAGGGSPLPPGSFLTCSSDDTVRVWNLKPAGPNIYSNELNKIIYIDPELKFLKDVDLTATSDKDKSKTYDDKIGVRCVRVSPCGRHVAAGDRAGNVWVHSAEGAPLHTLEAHDAEVLCLEYAPRPRLLASASRDRLVHVFLVDRGYQILQTLDEHSSSITAVRFLSSSSGLQMVSCGADKTILFRQLKTTQDGSYQFARGQNVSGRTTLYDMEVDAGGRHILTACQDRNVRVYSAAHGRHTKTFRGTTAEDGTLIKVALDNSGIYLATSSTDKILSVYDYYSGECMATMYGHSEIVTGLRFTPDCQHLVSASGDGCIFVWRVPHDMVVTMRARLAQQAIRQGRKVAPSTNGASGLDSETDSQLGSPPRELVQASKFGTPVVADYTLRIGKLPSWAKKSLGDELVAPEAPPTPAAPAPPARGKWAARIQPAPEKRVDSDGSKDSSLDSGTDTRYIEKRRDQSAKQRPKSLNLSQLPRVEALFRHFDATMKTTYDILTISPRVEKVTLNMSKARPAEARVRHHTDDSSLGSFKYEDQESTEHDGDIEDISDGERTSSSERGNRPTYYPGNNIDETPGEFMVNAMDAEELRQSVRRSKRWKAESPRLELPPVATSLSGSGHDSDEDEVSTPSGDNADRNPLSGSCESIDTAGRREKYLKSAFDSLSGVELDSTLTGGERHKTKLDCNTSLSAQHLSRAPAPRSDADARRREELQRRILETRRQLENVAFRSNLKSSQSTTDLSYIPEKDNSRRNRPVSMAVPSNTRPYGVSNLPFYPEESSDSLNFFDSLNPYPNMSLDYRNKNPYAIPANINHRIMPEYFENIAPYIPPHAGAVQNQNDKRNFNYAPYNKKPVVFKEQLPQKQQPLAFTIDISNKPVLSKVFNRLFPANASDEKDTPPKVPPRNFHLNLTDKPQPKLPKPNSRSIFKNYKSCPVSPVSEECKWADKVMQNNQNQNSGKPQNGNSDPKKRNSLSFFVGLDNRAKESGKSIVNTIKSDTEKMIAEITRKYGDLDEYETNDRGDLDLQPTRDVEDKDDGNFSSDSLEDCSLSQDVSCKNKLYSKKICKKHTKANAMPRRAVSNYEIYTSPYGTMEKPAVPIKPPCIGQKSSTLPRNMPSNFDDAMDGNYTNSTKNNMYRCQSVLTKRCITRSNESVLSDNSNCSSVSNEIFLKYGNEVAFQQAKFDSRYNLNDSQNCSLENLNEPDDQYLENHRHSSASFFLNQKKYMKTSCSQESMLSDEMYLDNDNQLSRTNCNSLESVLSDDSECTKSAPLEMLFEGARTTRHTHNQPVGVPRNSKSCYEFDNGSKSYGSSPNNVSYMGGYMYNNYLGESSSNYRDVVVSPKPSVSKVYGFEVPTVENPSHKPVTRSKSLYDSASKQGPPPAKSIAYYFDGNNVQQYAKDKKSADEIPRLNTGDYMANTSKSLQPKFAEKHKYLSKMEGCEQNTMVKSKSCSFEVVLEPASKPNPLKNLMEKRNSHVQKNLEKFEEQIRKNIQTKVNKNQLNKEKANAVKYNNTTKSLERGSGQKNNNVKITMEFVPHKPPKPVKRTASVKMNNRLKAGLDKGTLSSSISSQYKAKLDGLQNKNYNSNKKQEDANSNKVDNTDSSERSFDVFVKERDINENKSEIQMDSLEVYAIQRMERMHHVSMDSLDVIDDSQNEFSKDSLDYYSEQDRKNASVKTTKNHMNRRISKIDNEMPCHSRQNIEAKENIAPQDITDEVKKYKYIERKLEIINKLVEMEERKILQEKILKEWRMRPLKANINDGKGVVKVLSRKFEKLATKQNTVSNFASLTLDEADTDTDTNSENKEIKRNLSLPDILDSDHIGGLVTVDIEVSNDAGNEAIELDHTESAQLNNTVRSELIAAPKSLPQRVYNEMVIPKTDVHLDSENYESSTTSSSCANSPKRLSMYGFHRPKVPLRRIIRVPGPRFCTDNHTFSSECKIRPVLGSGGGARSSSCLSRKMSFQTPVLPSKFSPVQANRTHLSPSDHEGEATGMRRAISLSDLAKPVPAPRTPQAASKATTPASANSSKSPSGFVRPAPRYNNKSNMTRSSSVGVLNNQSDSESDPQPTRQQPSRSQGLMRPTISSMNKAAANTARRRGLANSYSTASVSTAAREESSSEAEDRAGEQPTAAPRPRAASADRAQRRIGRSGSERDLSAKAREVTARLATNSRQRNKQETPQEQNLSPSQLCSALTEQLTKTAGKVVHLYRRLQREPNAAADISGLEAAILETQKVLRSAVMRSQNGGEALSSLSSTDGDYRGLNVDSTRQKLENLVSKEATAAGNPAMSLIEQYSDILLNMMQSKMVNQFSQSPQSLPPNTREPGDES</sequence>
<feature type="compositionally biased region" description="Basic and acidic residues" evidence="4">
    <location>
        <begin position="937"/>
        <end position="948"/>
    </location>
</feature>
<dbReference type="SUPFAM" id="SSF50978">
    <property type="entry name" value="WD40 repeat-like"/>
    <property type="match status" value="2"/>
</dbReference>
<keyword evidence="1 3" id="KW-0853">WD repeat</keyword>
<feature type="compositionally biased region" description="Low complexity" evidence="4">
    <location>
        <begin position="2513"/>
        <end position="2527"/>
    </location>
</feature>
<evidence type="ECO:0008006" key="9">
    <source>
        <dbReference type="Google" id="ProtNLM"/>
    </source>
</evidence>
<feature type="region of interest" description="Disordered" evidence="4">
    <location>
        <begin position="1746"/>
        <end position="1765"/>
    </location>
</feature>
<feature type="compositionally biased region" description="Basic and acidic residues" evidence="4">
    <location>
        <begin position="819"/>
        <end position="832"/>
    </location>
</feature>
<accession>A0ABN8IMI2</accession>
<feature type="compositionally biased region" description="Polar residues" evidence="4">
    <location>
        <begin position="1336"/>
        <end position="1350"/>
    </location>
</feature>
<feature type="compositionally biased region" description="Basic and acidic residues" evidence="4">
    <location>
        <begin position="840"/>
        <end position="850"/>
    </location>
</feature>
<feature type="compositionally biased region" description="Basic and acidic residues" evidence="4">
    <location>
        <begin position="919"/>
        <end position="929"/>
    </location>
</feature>
<feature type="region of interest" description="Disordered" evidence="4">
    <location>
        <begin position="899"/>
        <end position="963"/>
    </location>
</feature>
<dbReference type="EMBL" id="OW152835">
    <property type="protein sequence ID" value="CAH2056228.1"/>
    <property type="molecule type" value="Genomic_DNA"/>
</dbReference>
<dbReference type="SMART" id="SM00320">
    <property type="entry name" value="WD40"/>
    <property type="match status" value="11"/>
</dbReference>
<evidence type="ECO:0000313" key="7">
    <source>
        <dbReference type="EMBL" id="CAH2056228.1"/>
    </source>
</evidence>
<evidence type="ECO:0000313" key="8">
    <source>
        <dbReference type="Proteomes" id="UP000837857"/>
    </source>
</evidence>
<feature type="compositionally biased region" description="Basic and acidic residues" evidence="4">
    <location>
        <begin position="900"/>
        <end position="912"/>
    </location>
</feature>
<feature type="compositionally biased region" description="Polar residues" evidence="4">
    <location>
        <begin position="1070"/>
        <end position="1079"/>
    </location>
</feature>
<feature type="region of interest" description="Disordered" evidence="4">
    <location>
        <begin position="728"/>
        <end position="759"/>
    </location>
</feature>
<keyword evidence="8" id="KW-1185">Reference proteome</keyword>
<feature type="compositionally biased region" description="Low complexity" evidence="4">
    <location>
        <begin position="2452"/>
        <end position="2463"/>
    </location>
</feature>
<feature type="region of interest" description="Disordered" evidence="4">
    <location>
        <begin position="2355"/>
        <end position="2377"/>
    </location>
</feature>
<feature type="region of interest" description="Disordered" evidence="4">
    <location>
        <begin position="791"/>
        <end position="858"/>
    </location>
</feature>
<dbReference type="PANTHER" id="PTHR45589">
    <property type="entry name" value="WD REPEAT DOMAIN 62, ISOFORM G"/>
    <property type="match status" value="1"/>
</dbReference>
<evidence type="ECO:0000256" key="2">
    <source>
        <dbReference type="ARBA" id="ARBA00022737"/>
    </source>
</evidence>
<organism evidence="7 8">
    <name type="scientific">Iphiclides podalirius</name>
    <name type="common">scarce swallowtail</name>
    <dbReference type="NCBI Taxonomy" id="110791"/>
    <lineage>
        <taxon>Eukaryota</taxon>
        <taxon>Metazoa</taxon>
        <taxon>Ecdysozoa</taxon>
        <taxon>Arthropoda</taxon>
        <taxon>Hexapoda</taxon>
        <taxon>Insecta</taxon>
        <taxon>Pterygota</taxon>
        <taxon>Neoptera</taxon>
        <taxon>Endopterygota</taxon>
        <taxon>Lepidoptera</taxon>
        <taxon>Glossata</taxon>
        <taxon>Ditrysia</taxon>
        <taxon>Papilionoidea</taxon>
        <taxon>Papilionidae</taxon>
        <taxon>Papilioninae</taxon>
        <taxon>Iphiclides</taxon>
    </lineage>
</organism>
<feature type="compositionally biased region" description="Basic and acidic residues" evidence="4">
    <location>
        <begin position="1399"/>
        <end position="1417"/>
    </location>
</feature>
<feature type="compositionally biased region" description="Polar residues" evidence="4">
    <location>
        <begin position="2553"/>
        <end position="2575"/>
    </location>
</feature>
<dbReference type="InterPro" id="IPR056161">
    <property type="entry name" value="WD40_MABP1-WDR62_1st"/>
</dbReference>
<feature type="compositionally biased region" description="Basic and acidic residues" evidence="4">
    <location>
        <begin position="2537"/>
        <end position="2550"/>
    </location>
</feature>
<feature type="repeat" description="WD" evidence="3">
    <location>
        <begin position="497"/>
        <end position="538"/>
    </location>
</feature>
<proteinExistence type="predicted"/>
<feature type="compositionally biased region" description="Basic and acidic residues" evidence="4">
    <location>
        <begin position="2499"/>
        <end position="2512"/>
    </location>
</feature>
<name>A0ABN8IMI2_9NEOP</name>